<accession>A0ABY1C571</accession>
<dbReference type="SUPFAM" id="SSF51556">
    <property type="entry name" value="Metallo-dependent hydrolases"/>
    <property type="match status" value="1"/>
</dbReference>
<dbReference type="InterPro" id="IPR006680">
    <property type="entry name" value="Amidohydro-rel"/>
</dbReference>
<dbReference type="Proteomes" id="UP000198970">
    <property type="component" value="Chromosome I"/>
</dbReference>
<organism evidence="3 4">
    <name type="scientific">Lacrimispora sphenoides JCM 1415</name>
    <dbReference type="NCBI Taxonomy" id="1297793"/>
    <lineage>
        <taxon>Bacteria</taxon>
        <taxon>Bacillati</taxon>
        <taxon>Bacillota</taxon>
        <taxon>Clostridia</taxon>
        <taxon>Lachnospirales</taxon>
        <taxon>Lachnospiraceae</taxon>
        <taxon>Lacrimispora</taxon>
    </lineage>
</organism>
<dbReference type="InterPro" id="IPR032465">
    <property type="entry name" value="ACMSD"/>
</dbReference>
<sequence length="242" mass="27233">MIVDIHSHIKRNLSCQEEEEKKLLLDMEKNKVDVRVVSAMDGWTVEEGSRYISGFVSAHPGRLVGCAVINPKEEDCNKKAAEVLTLPGMAMLEFQSVEHGYYPDTCDGIERVLQVAEKKGVPVKVFTGIGARSMPQQWLGHVKRHPDITFIFLHMGCFDYGYGCVDLAAHYSNILLETSNQYEVQILKKAVGSLPAKKLVFGSSYPERLTRCSLDVFDMFHLDDEYRRLLFGRNAAGLLGYV</sequence>
<protein>
    <recommendedName>
        <fullName evidence="2">Amidohydrolase-related domain-containing protein</fullName>
    </recommendedName>
</protein>
<evidence type="ECO:0000313" key="4">
    <source>
        <dbReference type="Proteomes" id="UP000198970"/>
    </source>
</evidence>
<dbReference type="Gene3D" id="3.20.20.140">
    <property type="entry name" value="Metal-dependent hydrolases"/>
    <property type="match status" value="1"/>
</dbReference>
<dbReference type="InterPro" id="IPR032466">
    <property type="entry name" value="Metal_Hydrolase"/>
</dbReference>
<dbReference type="PANTHER" id="PTHR21240">
    <property type="entry name" value="2-AMINO-3-CARBOXYLMUCONATE-6-SEMIALDEHYDE DECARBOXYLASE"/>
    <property type="match status" value="1"/>
</dbReference>
<proteinExistence type="predicted"/>
<dbReference type="RefSeq" id="WP_100041746.1">
    <property type="nucleotide sequence ID" value="NZ_LT630003.1"/>
</dbReference>
<feature type="domain" description="Amidohydrolase-related" evidence="2">
    <location>
        <begin position="55"/>
        <end position="240"/>
    </location>
</feature>
<reference evidence="3 4" key="1">
    <citation type="submission" date="2016-10" db="EMBL/GenBank/DDBJ databases">
        <authorList>
            <person name="Varghese N."/>
            <person name="Submissions S."/>
        </authorList>
    </citation>
    <scope>NUCLEOTIDE SEQUENCE [LARGE SCALE GENOMIC DNA]</scope>
    <source>
        <strain evidence="3 4">ATCC 19403</strain>
    </source>
</reference>
<dbReference type="Pfam" id="PF04909">
    <property type="entry name" value="Amidohydro_2"/>
    <property type="match status" value="1"/>
</dbReference>
<keyword evidence="1" id="KW-0456">Lyase</keyword>
<dbReference type="PANTHER" id="PTHR21240:SF28">
    <property type="entry name" value="ISO-OROTATE DECARBOXYLASE (EUROFUNG)"/>
    <property type="match status" value="1"/>
</dbReference>
<keyword evidence="4" id="KW-1185">Reference proteome</keyword>
<gene>
    <name evidence="3" type="ORF">SAMN02745906_1055</name>
</gene>
<name>A0ABY1C571_9FIRM</name>
<evidence type="ECO:0000313" key="3">
    <source>
        <dbReference type="EMBL" id="SET67757.1"/>
    </source>
</evidence>
<evidence type="ECO:0000256" key="1">
    <source>
        <dbReference type="ARBA" id="ARBA00023239"/>
    </source>
</evidence>
<dbReference type="EMBL" id="LT630003">
    <property type="protein sequence ID" value="SET67757.1"/>
    <property type="molecule type" value="Genomic_DNA"/>
</dbReference>
<evidence type="ECO:0000259" key="2">
    <source>
        <dbReference type="Pfam" id="PF04909"/>
    </source>
</evidence>